<dbReference type="EMBL" id="MG923490">
    <property type="protein sequence ID" value="AZL93167.1"/>
    <property type="molecule type" value="Genomic_DNA"/>
</dbReference>
<gene>
    <name evidence="2" type="primary">atp8</name>
</gene>
<sequence>MPQMSPLNWSYNFLMFLLLIMITLILIHYNFMKINKIKNTSMTKFPKLNWIW</sequence>
<accession>A0A3Q8U9X7</accession>
<organism evidence="2">
    <name type="scientific">Dendrocerus sp. ZJUH_2016009</name>
    <dbReference type="NCBI Taxonomy" id="2491154"/>
    <lineage>
        <taxon>Eukaryota</taxon>
        <taxon>Metazoa</taxon>
        <taxon>Ecdysozoa</taxon>
        <taxon>Arthropoda</taxon>
        <taxon>Hexapoda</taxon>
        <taxon>Insecta</taxon>
        <taxon>Pterygota</taxon>
        <taxon>Neoptera</taxon>
        <taxon>Endopterygota</taxon>
        <taxon>Hymenoptera</taxon>
        <taxon>Apocrita</taxon>
        <taxon>Ceraphronoidea</taxon>
        <taxon>Megaspilidae</taxon>
        <taxon>Dendrocerus</taxon>
    </lineage>
</organism>
<evidence type="ECO:0000256" key="1">
    <source>
        <dbReference type="SAM" id="Phobius"/>
    </source>
</evidence>
<keyword evidence="2" id="KW-0496">Mitochondrion</keyword>
<dbReference type="AlphaFoldDB" id="A0A3Q8U9X7"/>
<geneLocation type="mitochondrion" evidence="2"/>
<protein>
    <submittedName>
        <fullName evidence="2">ATP synthase F0 subunit 8</fullName>
    </submittedName>
</protein>
<evidence type="ECO:0000313" key="2">
    <source>
        <dbReference type="EMBL" id="AZL93167.1"/>
    </source>
</evidence>
<keyword evidence="1" id="KW-0472">Membrane</keyword>
<keyword evidence="1" id="KW-0812">Transmembrane</keyword>
<reference evidence="2" key="1">
    <citation type="journal article" date="2018" name="Mol. Phylogenet. Evol.">
        <title>Mitochondrial phylogenomics of the Hymenoptera.</title>
        <authorList>
            <person name="Tang P."/>
            <person name="Zhu J.C."/>
            <person name="Zheng B.Y."/>
            <person name="Wei S.J."/>
            <person name="Sharkey M."/>
            <person name="Chen X.X."/>
            <person name="Vogler A.P."/>
        </authorList>
    </citation>
    <scope>NUCLEOTIDE SEQUENCE</scope>
</reference>
<proteinExistence type="predicted"/>
<keyword evidence="1" id="KW-1133">Transmembrane helix</keyword>
<name>A0A3Q8U9X7_9HYME</name>
<feature type="transmembrane region" description="Helical" evidence="1">
    <location>
        <begin position="12"/>
        <end position="32"/>
    </location>
</feature>